<keyword evidence="1" id="KW-0472">Membrane</keyword>
<dbReference type="EMBL" id="AZHW01001058">
    <property type="protein sequence ID" value="ETW94506.1"/>
    <property type="molecule type" value="Genomic_DNA"/>
</dbReference>
<dbReference type="HOGENOM" id="CLU_2449099_0_0_7"/>
<accession>W4LB12</accession>
<evidence type="ECO:0000256" key="1">
    <source>
        <dbReference type="SAM" id="Phobius"/>
    </source>
</evidence>
<dbReference type="Proteomes" id="UP000019141">
    <property type="component" value="Unassembled WGS sequence"/>
</dbReference>
<organism evidence="2 3">
    <name type="scientific">Entotheonella factor</name>
    <dbReference type="NCBI Taxonomy" id="1429438"/>
    <lineage>
        <taxon>Bacteria</taxon>
        <taxon>Pseudomonadati</taxon>
        <taxon>Nitrospinota/Tectimicrobiota group</taxon>
        <taxon>Candidatus Tectimicrobiota</taxon>
        <taxon>Candidatus Entotheonellia</taxon>
        <taxon>Candidatus Entotheonellales</taxon>
        <taxon>Candidatus Entotheonellaceae</taxon>
        <taxon>Candidatus Entotheonella</taxon>
    </lineage>
</organism>
<sequence>MGFRTVCTLITSMMLASVGYLIYSAGSTEVSLRDVAASDIFYFVLTTYCSSALLAGRGDTVPALAIVTTLVLFAVSYPISLLGRRAENP</sequence>
<gene>
    <name evidence="2" type="ORF">ETSY1_34570</name>
</gene>
<feature type="transmembrane region" description="Helical" evidence="1">
    <location>
        <begin position="35"/>
        <end position="55"/>
    </location>
</feature>
<keyword evidence="1" id="KW-0812">Transmembrane</keyword>
<keyword evidence="3" id="KW-1185">Reference proteome</keyword>
<feature type="transmembrane region" description="Helical" evidence="1">
    <location>
        <begin position="6"/>
        <end position="23"/>
    </location>
</feature>
<proteinExistence type="predicted"/>
<comment type="caution">
    <text evidence="2">The sequence shown here is derived from an EMBL/GenBank/DDBJ whole genome shotgun (WGS) entry which is preliminary data.</text>
</comment>
<evidence type="ECO:0000313" key="2">
    <source>
        <dbReference type="EMBL" id="ETW94506.1"/>
    </source>
</evidence>
<reference evidence="2 3" key="1">
    <citation type="journal article" date="2014" name="Nature">
        <title>An environmental bacterial taxon with a large and distinct metabolic repertoire.</title>
        <authorList>
            <person name="Wilson M.C."/>
            <person name="Mori T."/>
            <person name="Ruckert C."/>
            <person name="Uria A.R."/>
            <person name="Helf M.J."/>
            <person name="Takada K."/>
            <person name="Gernert C."/>
            <person name="Steffens U.A."/>
            <person name="Heycke N."/>
            <person name="Schmitt S."/>
            <person name="Rinke C."/>
            <person name="Helfrich E.J."/>
            <person name="Brachmann A.O."/>
            <person name="Gurgui C."/>
            <person name="Wakimoto T."/>
            <person name="Kracht M."/>
            <person name="Crusemann M."/>
            <person name="Hentschel U."/>
            <person name="Abe I."/>
            <person name="Matsunaga S."/>
            <person name="Kalinowski J."/>
            <person name="Takeyama H."/>
            <person name="Piel J."/>
        </authorList>
    </citation>
    <scope>NUCLEOTIDE SEQUENCE [LARGE SCALE GENOMIC DNA]</scope>
    <source>
        <strain evidence="3">TSY1</strain>
    </source>
</reference>
<protein>
    <submittedName>
        <fullName evidence="2">Uncharacterized protein</fullName>
    </submittedName>
</protein>
<feature type="transmembrane region" description="Helical" evidence="1">
    <location>
        <begin position="61"/>
        <end position="83"/>
    </location>
</feature>
<evidence type="ECO:0000313" key="3">
    <source>
        <dbReference type="Proteomes" id="UP000019141"/>
    </source>
</evidence>
<keyword evidence="1" id="KW-1133">Transmembrane helix</keyword>
<dbReference type="AlphaFoldDB" id="W4LB12"/>
<name>W4LB12_ENTF1</name>